<dbReference type="PANTHER" id="PTHR46543">
    <property type="entry name" value="ZINC FINGER CCHC DOMAIN-CONTAINING PROTEIN 7"/>
    <property type="match status" value="1"/>
</dbReference>
<feature type="compositionally biased region" description="Low complexity" evidence="8">
    <location>
        <begin position="68"/>
        <end position="83"/>
    </location>
</feature>
<keyword evidence="2" id="KW-0479">Metal-binding</keyword>
<dbReference type="Gene3D" id="4.10.60.10">
    <property type="entry name" value="Zinc finger, CCHC-type"/>
    <property type="match status" value="1"/>
</dbReference>
<name>A0A7R7VDV1_ASPCH</name>
<evidence type="ECO:0000256" key="7">
    <source>
        <dbReference type="PROSITE-ProRule" id="PRU00047"/>
    </source>
</evidence>
<keyword evidence="3" id="KW-0677">Repeat</keyword>
<keyword evidence="11" id="KW-1185">Reference proteome</keyword>
<dbReference type="EMBL" id="AP024416">
    <property type="protein sequence ID" value="BCR82978.1"/>
    <property type="molecule type" value="Genomic_DNA"/>
</dbReference>
<dbReference type="InterPro" id="IPR001878">
    <property type="entry name" value="Znf_CCHC"/>
</dbReference>
<feature type="compositionally biased region" description="Acidic residues" evidence="8">
    <location>
        <begin position="192"/>
        <end position="206"/>
    </location>
</feature>
<dbReference type="GO" id="GO:0071031">
    <property type="term" value="P:nuclear mRNA surveillance of mRNA 3'-end processing"/>
    <property type="evidence" value="ECO:0007669"/>
    <property type="project" value="TreeGrafter"/>
</dbReference>
<dbReference type="PANTHER" id="PTHR46543:SF1">
    <property type="entry name" value="ZINC FINGER CCHC DOMAIN-CONTAINING PROTEIN 7"/>
    <property type="match status" value="1"/>
</dbReference>
<proteinExistence type="predicted"/>
<dbReference type="GO" id="GO:0003723">
    <property type="term" value="F:RNA binding"/>
    <property type="evidence" value="ECO:0007669"/>
    <property type="project" value="TreeGrafter"/>
</dbReference>
<feature type="compositionally biased region" description="Gly residues" evidence="8">
    <location>
        <begin position="586"/>
        <end position="602"/>
    </location>
</feature>
<dbReference type="KEGG" id="ache:ACHE_10380S"/>
<sequence length="620" mass="66976">MPNSSGEENDSRTASVGLQRTRAQNQDSHPNKRQRRTRGNSGNNDVRDFVPQGGTFSAKPLEVDPDDTSSSGSDSDSGSNWSDANPPAANPYAGTTSQAINWNQGNKRAVRTTLGGRGKANNNKRPEPQSQREPEKKLDAQFDAVNGAYWRSRSESVSIGGGDNGKKDECKDMEEGEVNEDTTEAPALDTSGDSDDSESLDSEADDSILLNIGQRQNGHATTDENDEDDDYDPEMQPFVGVVISNGTTKTQKGTQDGTAKDPSKKEAICIFTQRYPSPPAVMTDLVQEDKDIQTRFMYWTESKDPQIPISCIECMQEGHIAQVCPSKECTHCGAWDKHDSNFCPTWRRCQRCRERGHDEAQCSSLLKGSASEVPCDLCGSQSHLELDCDYMWKLPLRDPSSGPVLVSISCSHCTSNHHLAGDCPSLPKPLSSSSWTLNGIDPNMVTNINSVIPGRGRPGPGPVARGRGGMKIRGRAERSPTPDSDEDDGMFTRPNQRPPPPGRGGGRGNIRIGSGIGRGKNLGPGGYRDQNDSFGDRSRQRSMSPVGRPGPGSGRGRGSRDNWNVRSRSPPRRGRPPPPPARGGRGRGGGGGKRGGGGGGGDAYRPMPSAAKKNWDRYRF</sequence>
<feature type="compositionally biased region" description="Low complexity" evidence="8">
    <location>
        <begin position="246"/>
        <end position="257"/>
    </location>
</feature>
<dbReference type="SMART" id="SM00343">
    <property type="entry name" value="ZnF_C2HC"/>
    <property type="match status" value="4"/>
</dbReference>
<accession>A0A7R7VDV1</accession>
<organism evidence="10 11">
    <name type="scientific">Aspergillus chevalieri</name>
    <name type="common">Eurotium chevalieri</name>
    <dbReference type="NCBI Taxonomy" id="182096"/>
    <lineage>
        <taxon>Eukaryota</taxon>
        <taxon>Fungi</taxon>
        <taxon>Dikarya</taxon>
        <taxon>Ascomycota</taxon>
        <taxon>Pezizomycotina</taxon>
        <taxon>Eurotiomycetes</taxon>
        <taxon>Eurotiomycetidae</taxon>
        <taxon>Eurotiales</taxon>
        <taxon>Aspergillaceae</taxon>
        <taxon>Aspergillus</taxon>
        <taxon>Aspergillus subgen. Aspergillus</taxon>
    </lineage>
</organism>
<feature type="domain" description="CCHC-type" evidence="9">
    <location>
        <begin position="311"/>
        <end position="326"/>
    </location>
</feature>
<feature type="compositionally biased region" description="Polar residues" evidence="8">
    <location>
        <begin position="93"/>
        <end position="106"/>
    </location>
</feature>
<reference evidence="10" key="1">
    <citation type="submission" date="2021-01" db="EMBL/GenBank/DDBJ databases">
        <authorList>
            <consortium name="Aspergillus chevalieri M1 genome sequencing consortium"/>
            <person name="Kazuki M."/>
            <person name="Futagami T."/>
        </authorList>
    </citation>
    <scope>NUCLEOTIDE SEQUENCE</scope>
    <source>
        <strain evidence="10">M1</strain>
    </source>
</reference>
<comment type="subcellular location">
    <subcellularLocation>
        <location evidence="1">Nucleus</location>
    </subcellularLocation>
</comment>
<keyword evidence="4 7" id="KW-0863">Zinc-finger</keyword>
<evidence type="ECO:0000256" key="6">
    <source>
        <dbReference type="ARBA" id="ARBA00023242"/>
    </source>
</evidence>
<feature type="compositionally biased region" description="Basic and acidic residues" evidence="8">
    <location>
        <begin position="124"/>
        <end position="140"/>
    </location>
</feature>
<keyword evidence="6" id="KW-0539">Nucleus</keyword>
<evidence type="ECO:0000313" key="11">
    <source>
        <dbReference type="Proteomes" id="UP000637239"/>
    </source>
</evidence>
<dbReference type="Proteomes" id="UP000637239">
    <property type="component" value="Chromosome 1"/>
</dbReference>
<feature type="compositionally biased region" description="Basic and acidic residues" evidence="8">
    <location>
        <begin position="529"/>
        <end position="539"/>
    </location>
</feature>
<dbReference type="GO" id="GO:0031499">
    <property type="term" value="C:TRAMP complex"/>
    <property type="evidence" value="ECO:0007669"/>
    <property type="project" value="TreeGrafter"/>
</dbReference>
<evidence type="ECO:0000256" key="5">
    <source>
        <dbReference type="ARBA" id="ARBA00022833"/>
    </source>
</evidence>
<evidence type="ECO:0000256" key="1">
    <source>
        <dbReference type="ARBA" id="ARBA00004123"/>
    </source>
</evidence>
<dbReference type="InterPro" id="IPR051644">
    <property type="entry name" value="TRAMP_AT-DNA-binding"/>
</dbReference>
<gene>
    <name evidence="10" type="ORF">ACHE_10380S</name>
</gene>
<feature type="region of interest" description="Disordered" evidence="8">
    <location>
        <begin position="1"/>
        <end position="263"/>
    </location>
</feature>
<evidence type="ECO:0000256" key="4">
    <source>
        <dbReference type="ARBA" id="ARBA00022771"/>
    </source>
</evidence>
<dbReference type="RefSeq" id="XP_043131500.1">
    <property type="nucleotide sequence ID" value="XM_043278631.1"/>
</dbReference>
<protein>
    <recommendedName>
        <fullName evidence="9">CCHC-type domain-containing protein</fullName>
    </recommendedName>
</protein>
<evidence type="ECO:0000256" key="2">
    <source>
        <dbReference type="ARBA" id="ARBA00022723"/>
    </source>
</evidence>
<keyword evidence="5" id="KW-0862">Zinc</keyword>
<reference evidence="10" key="2">
    <citation type="submission" date="2021-02" db="EMBL/GenBank/DDBJ databases">
        <title>Aspergillus chevalieri M1 genome sequence.</title>
        <authorList>
            <person name="Kadooka C."/>
            <person name="Mori K."/>
            <person name="Futagami T."/>
        </authorList>
    </citation>
    <scope>NUCLEOTIDE SEQUENCE</scope>
    <source>
        <strain evidence="10">M1</strain>
    </source>
</reference>
<evidence type="ECO:0000256" key="3">
    <source>
        <dbReference type="ARBA" id="ARBA00022737"/>
    </source>
</evidence>
<evidence type="ECO:0000259" key="9">
    <source>
        <dbReference type="PROSITE" id="PS50158"/>
    </source>
</evidence>
<dbReference type="GO" id="GO:0071037">
    <property type="term" value="P:nuclear polyadenylation-dependent snRNA catabolic process"/>
    <property type="evidence" value="ECO:0007669"/>
    <property type="project" value="TreeGrafter"/>
</dbReference>
<dbReference type="PROSITE" id="PS50158">
    <property type="entry name" value="ZF_CCHC"/>
    <property type="match status" value="1"/>
</dbReference>
<dbReference type="GO" id="GO:0071036">
    <property type="term" value="P:nuclear polyadenylation-dependent snoRNA catabolic process"/>
    <property type="evidence" value="ECO:0007669"/>
    <property type="project" value="TreeGrafter"/>
</dbReference>
<feature type="compositionally biased region" description="Gly residues" evidence="8">
    <location>
        <begin position="503"/>
        <end position="526"/>
    </location>
</feature>
<feature type="compositionally biased region" description="Acidic residues" evidence="8">
    <location>
        <begin position="171"/>
        <end position="183"/>
    </location>
</feature>
<dbReference type="GeneID" id="66977337"/>
<dbReference type="GO" id="GO:0071035">
    <property type="term" value="P:nuclear polyadenylation-dependent rRNA catabolic process"/>
    <property type="evidence" value="ECO:0007669"/>
    <property type="project" value="TreeGrafter"/>
</dbReference>
<feature type="compositionally biased region" description="Acidic residues" evidence="8">
    <location>
        <begin position="223"/>
        <end position="233"/>
    </location>
</feature>
<evidence type="ECO:0000256" key="8">
    <source>
        <dbReference type="SAM" id="MobiDB-lite"/>
    </source>
</evidence>
<feature type="compositionally biased region" description="Polar residues" evidence="8">
    <location>
        <begin position="1"/>
        <end position="28"/>
    </location>
</feature>
<dbReference type="GO" id="GO:0008270">
    <property type="term" value="F:zinc ion binding"/>
    <property type="evidence" value="ECO:0007669"/>
    <property type="project" value="UniProtKB-KW"/>
</dbReference>
<dbReference type="GO" id="GO:0071038">
    <property type="term" value="P:TRAMP-dependent tRNA surveillance pathway"/>
    <property type="evidence" value="ECO:0007669"/>
    <property type="project" value="TreeGrafter"/>
</dbReference>
<dbReference type="AlphaFoldDB" id="A0A7R7VDV1"/>
<evidence type="ECO:0000313" key="10">
    <source>
        <dbReference type="EMBL" id="BCR82978.1"/>
    </source>
</evidence>
<feature type="region of interest" description="Disordered" evidence="8">
    <location>
        <begin position="448"/>
        <end position="620"/>
    </location>
</feature>
<dbReference type="GO" id="GO:0071039">
    <property type="term" value="P:nuclear polyadenylation-dependent CUT catabolic process"/>
    <property type="evidence" value="ECO:0007669"/>
    <property type="project" value="TreeGrafter"/>
</dbReference>